<dbReference type="Proteomes" id="UP001476798">
    <property type="component" value="Unassembled WGS sequence"/>
</dbReference>
<dbReference type="EMBL" id="JAHRIO010082089">
    <property type="protein sequence ID" value="MEQ2185764.1"/>
    <property type="molecule type" value="Genomic_DNA"/>
</dbReference>
<accession>A0ABV0PQJ3</accession>
<sequence>NQEKRSSGTSTLPQNLLLQLGGCRVMADSINAVTDWMETLDFMERRLMLTANPDQPKPVDKWHHSEKIISTDRHECYDLLAADWWTFRRTMMRTWQQKDELML</sequence>
<name>A0ABV0PQJ3_9TELE</name>
<keyword evidence="2" id="KW-1185">Reference proteome</keyword>
<gene>
    <name evidence="1" type="ORF">GOODEAATRI_021628</name>
</gene>
<evidence type="ECO:0000313" key="2">
    <source>
        <dbReference type="Proteomes" id="UP001476798"/>
    </source>
</evidence>
<organism evidence="1 2">
    <name type="scientific">Goodea atripinnis</name>
    <dbReference type="NCBI Taxonomy" id="208336"/>
    <lineage>
        <taxon>Eukaryota</taxon>
        <taxon>Metazoa</taxon>
        <taxon>Chordata</taxon>
        <taxon>Craniata</taxon>
        <taxon>Vertebrata</taxon>
        <taxon>Euteleostomi</taxon>
        <taxon>Actinopterygii</taxon>
        <taxon>Neopterygii</taxon>
        <taxon>Teleostei</taxon>
        <taxon>Neoteleostei</taxon>
        <taxon>Acanthomorphata</taxon>
        <taxon>Ovalentaria</taxon>
        <taxon>Atherinomorphae</taxon>
        <taxon>Cyprinodontiformes</taxon>
        <taxon>Goodeidae</taxon>
        <taxon>Goodea</taxon>
    </lineage>
</organism>
<comment type="caution">
    <text evidence="1">The sequence shown here is derived from an EMBL/GenBank/DDBJ whole genome shotgun (WGS) entry which is preliminary data.</text>
</comment>
<evidence type="ECO:0000313" key="1">
    <source>
        <dbReference type="EMBL" id="MEQ2185764.1"/>
    </source>
</evidence>
<proteinExistence type="predicted"/>
<reference evidence="1 2" key="1">
    <citation type="submission" date="2021-06" db="EMBL/GenBank/DDBJ databases">
        <authorList>
            <person name="Palmer J.M."/>
        </authorList>
    </citation>
    <scope>NUCLEOTIDE SEQUENCE [LARGE SCALE GENOMIC DNA]</scope>
    <source>
        <strain evidence="1 2">GA_2019</strain>
        <tissue evidence="1">Muscle</tissue>
    </source>
</reference>
<feature type="non-terminal residue" evidence="1">
    <location>
        <position position="1"/>
    </location>
</feature>
<protein>
    <submittedName>
        <fullName evidence="1">Uncharacterized protein</fullName>
    </submittedName>
</protein>